<keyword evidence="2" id="KW-1185">Reference proteome</keyword>
<reference evidence="1" key="1">
    <citation type="submission" date="2021-03" db="EMBL/GenBank/DDBJ databases">
        <authorList>
            <person name="Wang G."/>
        </authorList>
    </citation>
    <scope>NUCLEOTIDE SEQUENCE</scope>
    <source>
        <strain evidence="1">KCTC 12899</strain>
    </source>
</reference>
<gene>
    <name evidence="1" type="ORF">J3U88_13830</name>
</gene>
<dbReference type="Gene3D" id="2.60.34.30">
    <property type="entry name" value="Competence, DNA-entry nuclease inhibitor, ComJ"/>
    <property type="match status" value="1"/>
</dbReference>
<dbReference type="Proteomes" id="UP000664417">
    <property type="component" value="Unassembled WGS sequence"/>
</dbReference>
<proteinExistence type="predicted"/>
<dbReference type="EMBL" id="JAFREP010000013">
    <property type="protein sequence ID" value="MBO1319550.1"/>
    <property type="molecule type" value="Genomic_DNA"/>
</dbReference>
<evidence type="ECO:0000313" key="2">
    <source>
        <dbReference type="Proteomes" id="UP000664417"/>
    </source>
</evidence>
<dbReference type="InterPro" id="IPR038691">
    <property type="entry name" value="ComJ_sf"/>
</dbReference>
<organism evidence="1 2">
    <name type="scientific">Acanthopleuribacter pedis</name>
    <dbReference type="NCBI Taxonomy" id="442870"/>
    <lineage>
        <taxon>Bacteria</taxon>
        <taxon>Pseudomonadati</taxon>
        <taxon>Acidobacteriota</taxon>
        <taxon>Holophagae</taxon>
        <taxon>Acanthopleuribacterales</taxon>
        <taxon>Acanthopleuribacteraceae</taxon>
        <taxon>Acanthopleuribacter</taxon>
    </lineage>
</organism>
<protein>
    <submittedName>
        <fullName evidence="1">Uncharacterized protein</fullName>
    </submittedName>
</protein>
<name>A0A8J7QGB9_9BACT</name>
<accession>A0A8J7QGB9</accession>
<dbReference type="InterPro" id="IPR020354">
    <property type="entry name" value="Competence_nuclease_inhibitor"/>
</dbReference>
<dbReference type="RefSeq" id="WP_207859457.1">
    <property type="nucleotide sequence ID" value="NZ_JAFREP010000013.1"/>
</dbReference>
<evidence type="ECO:0000313" key="1">
    <source>
        <dbReference type="EMBL" id="MBO1319550.1"/>
    </source>
</evidence>
<dbReference type="AlphaFoldDB" id="A0A8J7QGB9"/>
<dbReference type="Pfam" id="PF11033">
    <property type="entry name" value="ComJ"/>
    <property type="match status" value="1"/>
</dbReference>
<comment type="caution">
    <text evidence="1">The sequence shown here is derived from an EMBL/GenBank/DDBJ whole genome shotgun (WGS) entry which is preliminary data.</text>
</comment>
<sequence length="156" mass="17622">MKIEICADYGQVCVFDPGLNDPFNDWDDIHVKQGFAWRPGSVSFSVPLSGYWDFNIEINSSFDRENGEYIRGISVPFIIQENQVEIGGVISSEVYGIETGTYELLFVIHNMESEEGQPEGSLYFLKREGVTPAEVFRKDSELTPQEELKMTALPAL</sequence>